<feature type="domain" description="HNH endonuclease 5" evidence="1">
    <location>
        <begin position="4"/>
        <end position="59"/>
    </location>
</feature>
<accession>A0ABZ0U8M1</accession>
<reference evidence="2" key="1">
    <citation type="submission" date="2023-10" db="EMBL/GenBank/DDBJ databases">
        <title>Genome sequence of Blautia coccoides DSM 935.</title>
        <authorList>
            <person name="Boeer T."/>
            <person name="Bengelsdorf F.R."/>
            <person name="Daniel R."/>
            <person name="Poehlein A."/>
        </authorList>
    </citation>
    <scope>NUCLEOTIDE SEQUENCE [LARGE SCALE GENOMIC DNA]</scope>
    <source>
        <strain evidence="2">DSM 935</strain>
    </source>
</reference>
<dbReference type="Proteomes" id="UP001325248">
    <property type="component" value="Chromosome"/>
</dbReference>
<evidence type="ECO:0000313" key="2">
    <source>
        <dbReference type="EMBL" id="WPX72390.1"/>
    </source>
</evidence>
<dbReference type="Pfam" id="PF14279">
    <property type="entry name" value="HNH_5"/>
    <property type="match status" value="1"/>
</dbReference>
<evidence type="ECO:0000259" key="1">
    <source>
        <dbReference type="Pfam" id="PF14279"/>
    </source>
</evidence>
<evidence type="ECO:0000313" key="3">
    <source>
        <dbReference type="Proteomes" id="UP001325248"/>
    </source>
</evidence>
<protein>
    <recommendedName>
        <fullName evidence="1">HNH endonuclease 5 domain-containing protein</fullName>
    </recommendedName>
</protein>
<dbReference type="EMBL" id="CP136422">
    <property type="protein sequence ID" value="WPX72390.1"/>
    <property type="molecule type" value="Genomic_DNA"/>
</dbReference>
<proteinExistence type="predicted"/>
<keyword evidence="3" id="KW-1185">Reference proteome</keyword>
<sequence>MRKCIFCGLTEEGFKDGNCWTEEHIIPEALGNKTLKIFDVCKDCNSGLGTYVDSYFVDNILLKMKRQELGLKAKNGEVPNAFREGRGEDGRPIRVDKKFQPMTVPDIKQDDSNIRIIAPTKEEAKKMLQKRLSRLKMPEKLIQDALSKVEQVESQVYQPVIQYDFIIEIKRFFMEAVKIAFEYAVHKLGNNYLKDPRAMQIQQYLKSAIDGKMKDECTEFPGVGFIHKEISDFLKAVKTLNRDENHHLLIIHPDPDNQLIAEVILFMEPALSFGVLLSEDAGHYRIPEMTLSELVEVKTNPNLSPFSGSNI</sequence>
<name>A0ABZ0U8M1_9FIRM</name>
<gene>
    <name evidence="2" type="ORF">BLCOC_07260</name>
</gene>
<dbReference type="InterPro" id="IPR029471">
    <property type="entry name" value="HNH_5"/>
</dbReference>
<organism evidence="2 3">
    <name type="scientific">Blautia producta</name>
    <dbReference type="NCBI Taxonomy" id="33035"/>
    <lineage>
        <taxon>Bacteria</taxon>
        <taxon>Bacillati</taxon>
        <taxon>Bacillota</taxon>
        <taxon>Clostridia</taxon>
        <taxon>Lachnospirales</taxon>
        <taxon>Lachnospiraceae</taxon>
        <taxon>Blautia</taxon>
    </lineage>
</organism>